<feature type="chain" id="PRO_5044861278" description="GEX2 N-terminal Ig-like domain-containing protein" evidence="2">
    <location>
        <begin position="21"/>
        <end position="279"/>
    </location>
</feature>
<evidence type="ECO:0000313" key="4">
    <source>
        <dbReference type="EMBL" id="KAL2608992.1"/>
    </source>
</evidence>
<evidence type="ECO:0000259" key="3">
    <source>
        <dbReference type="Pfam" id="PF23616"/>
    </source>
</evidence>
<keyword evidence="5" id="KW-1185">Reference proteome</keyword>
<dbReference type="PROSITE" id="PS50194">
    <property type="entry name" value="FILAMIN_REPEAT"/>
    <property type="match status" value="1"/>
</dbReference>
<dbReference type="EMBL" id="JBHFFA010000008">
    <property type="protein sequence ID" value="KAL2608992.1"/>
    <property type="molecule type" value="Genomic_DNA"/>
</dbReference>
<dbReference type="InterPro" id="IPR056434">
    <property type="entry name" value="Ig_GEX2_N"/>
</dbReference>
<dbReference type="Pfam" id="PF23616">
    <property type="entry name" value="Ig_GEX2_N"/>
    <property type="match status" value="1"/>
</dbReference>
<evidence type="ECO:0000256" key="1">
    <source>
        <dbReference type="PROSITE-ProRule" id="PRU00087"/>
    </source>
</evidence>
<evidence type="ECO:0000256" key="2">
    <source>
        <dbReference type="SAM" id="SignalP"/>
    </source>
</evidence>
<keyword evidence="2" id="KW-0732">Signal</keyword>
<protein>
    <recommendedName>
        <fullName evidence="3">GEX2 N-terminal Ig-like domain-containing protein</fullName>
    </recommendedName>
</protein>
<feature type="signal peptide" evidence="2">
    <location>
        <begin position="1"/>
        <end position="20"/>
    </location>
</feature>
<evidence type="ECO:0000313" key="5">
    <source>
        <dbReference type="Proteomes" id="UP001605036"/>
    </source>
</evidence>
<dbReference type="Gene3D" id="2.60.40.10">
    <property type="entry name" value="Immunoglobulins"/>
    <property type="match status" value="1"/>
</dbReference>
<feature type="domain" description="GEX2 N-terminal Ig-like" evidence="3">
    <location>
        <begin position="163"/>
        <end position="271"/>
    </location>
</feature>
<name>A0ABD1XJ60_9MARC</name>
<organism evidence="4 5">
    <name type="scientific">Riccia fluitans</name>
    <dbReference type="NCBI Taxonomy" id="41844"/>
    <lineage>
        <taxon>Eukaryota</taxon>
        <taxon>Viridiplantae</taxon>
        <taxon>Streptophyta</taxon>
        <taxon>Embryophyta</taxon>
        <taxon>Marchantiophyta</taxon>
        <taxon>Marchantiopsida</taxon>
        <taxon>Marchantiidae</taxon>
        <taxon>Marchantiales</taxon>
        <taxon>Ricciaceae</taxon>
        <taxon>Riccia</taxon>
    </lineage>
</organism>
<dbReference type="Proteomes" id="UP001605036">
    <property type="component" value="Unassembled WGS sequence"/>
</dbReference>
<dbReference type="InterPro" id="IPR013783">
    <property type="entry name" value="Ig-like_fold"/>
</dbReference>
<feature type="repeat" description="Filamin" evidence="1">
    <location>
        <begin position="230"/>
        <end position="272"/>
    </location>
</feature>
<sequence length="279" mass="29187">MNESGLVLLHLCAILQTGDAAAIAISPYCTSFDHAGETISLYEGQLNNLTIYTWTMECEATACINANTSCSLACAGCASFAGDVNLKIEGQGVNASAIPGLNCTIGDSSVPGQWPASCLAMNNLAGRSGYTLVLTIMNNASAVLGTKSANISFVAGDVVITKCIGSLENGTNKVFLTYDNILQIFLMDDYNNSVGAKTGRTGITPIPFNVTVTWNPDDGSKVTLGQPPIVDTTKGDDGYYTALINPTKTGNYLAKIGVNNTMIMNSPIPFQAIKGEATL</sequence>
<gene>
    <name evidence="4" type="ORF">R1flu_027565</name>
</gene>
<accession>A0ABD1XJ60</accession>
<proteinExistence type="predicted"/>
<dbReference type="AlphaFoldDB" id="A0ABD1XJ60"/>
<comment type="caution">
    <text evidence="4">The sequence shown here is derived from an EMBL/GenBank/DDBJ whole genome shotgun (WGS) entry which is preliminary data.</text>
</comment>
<dbReference type="InterPro" id="IPR017868">
    <property type="entry name" value="Filamin/ABP280_repeat-like"/>
</dbReference>
<reference evidence="4 5" key="1">
    <citation type="submission" date="2024-09" db="EMBL/GenBank/DDBJ databases">
        <title>Chromosome-scale assembly of Riccia fluitans.</title>
        <authorList>
            <person name="Paukszto L."/>
            <person name="Sawicki J."/>
            <person name="Karawczyk K."/>
            <person name="Piernik-Szablinska J."/>
            <person name="Szczecinska M."/>
            <person name="Mazdziarz M."/>
        </authorList>
    </citation>
    <scope>NUCLEOTIDE SEQUENCE [LARGE SCALE GENOMIC DNA]</scope>
    <source>
        <strain evidence="4">Rf_01</strain>
        <tissue evidence="4">Aerial parts of the thallus</tissue>
    </source>
</reference>